<evidence type="ECO:0008006" key="3">
    <source>
        <dbReference type="Google" id="ProtNLM"/>
    </source>
</evidence>
<dbReference type="InterPro" id="IPR016181">
    <property type="entry name" value="Acyl_CoA_acyltransferase"/>
</dbReference>
<reference evidence="1" key="1">
    <citation type="journal article" date="2023" name="Mol. Phylogenet. Evol.">
        <title>Genome-scale phylogeny and comparative genomics of the fungal order Sordariales.</title>
        <authorList>
            <person name="Hensen N."/>
            <person name="Bonometti L."/>
            <person name="Westerberg I."/>
            <person name="Brannstrom I.O."/>
            <person name="Guillou S."/>
            <person name="Cros-Aarteil S."/>
            <person name="Calhoun S."/>
            <person name="Haridas S."/>
            <person name="Kuo A."/>
            <person name="Mondo S."/>
            <person name="Pangilinan J."/>
            <person name="Riley R."/>
            <person name="LaButti K."/>
            <person name="Andreopoulos B."/>
            <person name="Lipzen A."/>
            <person name="Chen C."/>
            <person name="Yan M."/>
            <person name="Daum C."/>
            <person name="Ng V."/>
            <person name="Clum A."/>
            <person name="Steindorff A."/>
            <person name="Ohm R.A."/>
            <person name="Martin F."/>
            <person name="Silar P."/>
            <person name="Natvig D.O."/>
            <person name="Lalanne C."/>
            <person name="Gautier V."/>
            <person name="Ament-Velasquez S.L."/>
            <person name="Kruys A."/>
            <person name="Hutchinson M.I."/>
            <person name="Powell A.J."/>
            <person name="Barry K."/>
            <person name="Miller A.N."/>
            <person name="Grigoriev I.V."/>
            <person name="Debuchy R."/>
            <person name="Gladieux P."/>
            <person name="Hiltunen Thoren M."/>
            <person name="Johannesson H."/>
        </authorList>
    </citation>
    <scope>NUCLEOTIDE SEQUENCE</scope>
    <source>
        <strain evidence="1">CBS 508.74</strain>
    </source>
</reference>
<dbReference type="AlphaFoldDB" id="A0AAN6TKY0"/>
<dbReference type="Gene3D" id="3.40.630.30">
    <property type="match status" value="1"/>
</dbReference>
<dbReference type="PANTHER" id="PTHR20958">
    <property type="entry name" value="GLYCINE N-ACYLTRANSFERASE-LIKE PROTEIN"/>
    <property type="match status" value="1"/>
</dbReference>
<evidence type="ECO:0000313" key="1">
    <source>
        <dbReference type="EMBL" id="KAK4116382.1"/>
    </source>
</evidence>
<gene>
    <name evidence="1" type="ORF">N656DRAFT_242271</name>
</gene>
<proteinExistence type="predicted"/>
<keyword evidence="2" id="KW-1185">Reference proteome</keyword>
<dbReference type="Proteomes" id="UP001302812">
    <property type="component" value="Unassembled WGS sequence"/>
</dbReference>
<dbReference type="PANTHER" id="PTHR20958:SF6">
    <property type="entry name" value="GLYCINE N-ACYLTRANSFERASE-LIKE PROTEIN"/>
    <property type="match status" value="1"/>
</dbReference>
<accession>A0AAN6TKY0</accession>
<sequence length="376" mass="40814">MNHPQASGIDITDLPIIPPAGGDSDLLITRLQAHLPYSLPLLRRLQCARNLPGGCTPHAHVLCASYAQEQGEAGNGERSVVVVVVDQQQAKSKDCEEFAAAYVDLSCAPETQCWIYSTLEDGVTTTTTGGKGGGDGVGEGDEREEDGIGLVLALLRRVRAVALAGSCQEGGGEGMSADWKGKEKEAVVLVGSLHEAIRQRLLASGVRMAKPANGPADQDWELCDKWLFRIEDFPLPLHLPGSEEDRGWGSQIPLPEGMRWDRVQRQDLGLVLDRTDIKRRKELADGTPIAWAFMGLDGTLISLHVEEPYRRLGLAKAVACKLMRDHLRDYGDDGWGAADVFMMNHNSQALCKSIGGKLSWILSWAEIDLSSVGDPM</sequence>
<dbReference type="GeneID" id="89933109"/>
<evidence type="ECO:0000313" key="2">
    <source>
        <dbReference type="Proteomes" id="UP001302812"/>
    </source>
</evidence>
<name>A0AAN6TKY0_9PEZI</name>
<dbReference type="InterPro" id="IPR053225">
    <property type="entry name" value="Acyl-CoA_N-acyltransferase"/>
</dbReference>
<dbReference type="RefSeq" id="XP_064673952.1">
    <property type="nucleotide sequence ID" value="XM_064808986.1"/>
</dbReference>
<dbReference type="SUPFAM" id="SSF55729">
    <property type="entry name" value="Acyl-CoA N-acyltransferases (Nat)"/>
    <property type="match status" value="1"/>
</dbReference>
<organism evidence="1 2">
    <name type="scientific">Canariomyces notabilis</name>
    <dbReference type="NCBI Taxonomy" id="2074819"/>
    <lineage>
        <taxon>Eukaryota</taxon>
        <taxon>Fungi</taxon>
        <taxon>Dikarya</taxon>
        <taxon>Ascomycota</taxon>
        <taxon>Pezizomycotina</taxon>
        <taxon>Sordariomycetes</taxon>
        <taxon>Sordariomycetidae</taxon>
        <taxon>Sordariales</taxon>
        <taxon>Chaetomiaceae</taxon>
        <taxon>Canariomyces</taxon>
    </lineage>
</organism>
<protein>
    <recommendedName>
        <fullName evidence="3">FR47-like domain-containing protein</fullName>
    </recommendedName>
</protein>
<dbReference type="EMBL" id="MU853333">
    <property type="protein sequence ID" value="KAK4116382.1"/>
    <property type="molecule type" value="Genomic_DNA"/>
</dbReference>
<comment type="caution">
    <text evidence="1">The sequence shown here is derived from an EMBL/GenBank/DDBJ whole genome shotgun (WGS) entry which is preliminary data.</text>
</comment>
<reference evidence="1" key="2">
    <citation type="submission" date="2023-05" db="EMBL/GenBank/DDBJ databases">
        <authorList>
            <consortium name="Lawrence Berkeley National Laboratory"/>
            <person name="Steindorff A."/>
            <person name="Hensen N."/>
            <person name="Bonometti L."/>
            <person name="Westerberg I."/>
            <person name="Brannstrom I.O."/>
            <person name="Guillou S."/>
            <person name="Cros-Aarteil S."/>
            <person name="Calhoun S."/>
            <person name="Haridas S."/>
            <person name="Kuo A."/>
            <person name="Mondo S."/>
            <person name="Pangilinan J."/>
            <person name="Riley R."/>
            <person name="Labutti K."/>
            <person name="Andreopoulos B."/>
            <person name="Lipzen A."/>
            <person name="Chen C."/>
            <person name="Yanf M."/>
            <person name="Daum C."/>
            <person name="Ng V."/>
            <person name="Clum A."/>
            <person name="Ohm R."/>
            <person name="Martin F."/>
            <person name="Silar P."/>
            <person name="Natvig D."/>
            <person name="Lalanne C."/>
            <person name="Gautier V."/>
            <person name="Ament-Velasquez S.L."/>
            <person name="Kruys A."/>
            <person name="Hutchinson M.I."/>
            <person name="Powell A.J."/>
            <person name="Barry K."/>
            <person name="Miller A.N."/>
            <person name="Grigoriev I.V."/>
            <person name="Debuchy R."/>
            <person name="Gladieux P."/>
            <person name="Thoren M.H."/>
            <person name="Johannesson H."/>
        </authorList>
    </citation>
    <scope>NUCLEOTIDE SEQUENCE</scope>
    <source>
        <strain evidence="1">CBS 508.74</strain>
    </source>
</reference>